<dbReference type="EMBL" id="JBJUIK010000007">
    <property type="protein sequence ID" value="KAL3523055.1"/>
    <property type="molecule type" value="Genomic_DNA"/>
</dbReference>
<keyword evidence="3" id="KW-1185">Reference proteome</keyword>
<keyword evidence="1" id="KW-1133">Transmembrane helix</keyword>
<keyword evidence="1" id="KW-0472">Membrane</keyword>
<protein>
    <submittedName>
        <fullName evidence="2">Uncharacterized protein</fullName>
    </submittedName>
</protein>
<evidence type="ECO:0000313" key="3">
    <source>
        <dbReference type="Proteomes" id="UP001630127"/>
    </source>
</evidence>
<dbReference type="Proteomes" id="UP001630127">
    <property type="component" value="Unassembled WGS sequence"/>
</dbReference>
<feature type="transmembrane region" description="Helical" evidence="1">
    <location>
        <begin position="24"/>
        <end position="44"/>
    </location>
</feature>
<gene>
    <name evidence="2" type="ORF">ACH5RR_015889</name>
</gene>
<accession>A0ABD2ZUC4</accession>
<evidence type="ECO:0000256" key="1">
    <source>
        <dbReference type="SAM" id="Phobius"/>
    </source>
</evidence>
<name>A0ABD2ZUC4_9GENT</name>
<proteinExistence type="predicted"/>
<organism evidence="2 3">
    <name type="scientific">Cinchona calisaya</name>
    <dbReference type="NCBI Taxonomy" id="153742"/>
    <lineage>
        <taxon>Eukaryota</taxon>
        <taxon>Viridiplantae</taxon>
        <taxon>Streptophyta</taxon>
        <taxon>Embryophyta</taxon>
        <taxon>Tracheophyta</taxon>
        <taxon>Spermatophyta</taxon>
        <taxon>Magnoliopsida</taxon>
        <taxon>eudicotyledons</taxon>
        <taxon>Gunneridae</taxon>
        <taxon>Pentapetalae</taxon>
        <taxon>asterids</taxon>
        <taxon>lamiids</taxon>
        <taxon>Gentianales</taxon>
        <taxon>Rubiaceae</taxon>
        <taxon>Cinchonoideae</taxon>
        <taxon>Cinchoneae</taxon>
        <taxon>Cinchona</taxon>
    </lineage>
</organism>
<reference evidence="2 3" key="1">
    <citation type="submission" date="2024-11" db="EMBL/GenBank/DDBJ databases">
        <title>A near-complete genome assembly of Cinchona calisaya.</title>
        <authorList>
            <person name="Lian D.C."/>
            <person name="Zhao X.W."/>
            <person name="Wei L."/>
        </authorList>
    </citation>
    <scope>NUCLEOTIDE SEQUENCE [LARGE SCALE GENOMIC DNA]</scope>
    <source>
        <tissue evidence="2">Nenye</tissue>
    </source>
</reference>
<sequence length="139" mass="16300">MKFHVFYVQTKKKPFFHYWRRLNFFFKNIFSSHIFMVLIVMAFGKRKRKEPEQFESEIQEIEENSSDEGVEEINLTSTQSQYTKADTSSSDILQPDNKLKPLISEVTYKGVAQGKNVGGAKIWLCNHCIGIAMKIWRKL</sequence>
<comment type="caution">
    <text evidence="2">The sequence shown here is derived from an EMBL/GenBank/DDBJ whole genome shotgun (WGS) entry which is preliminary data.</text>
</comment>
<dbReference type="AlphaFoldDB" id="A0ABD2ZUC4"/>
<keyword evidence="1" id="KW-0812">Transmembrane</keyword>
<evidence type="ECO:0000313" key="2">
    <source>
        <dbReference type="EMBL" id="KAL3523055.1"/>
    </source>
</evidence>